<comment type="caution">
    <text evidence="2">The sequence shown here is derived from an EMBL/GenBank/DDBJ whole genome shotgun (WGS) entry which is preliminary data.</text>
</comment>
<dbReference type="Proteomes" id="UP001430848">
    <property type="component" value="Unassembled WGS sequence"/>
</dbReference>
<dbReference type="Pfam" id="PF01636">
    <property type="entry name" value="APH"/>
    <property type="match status" value="1"/>
</dbReference>
<dbReference type="InterPro" id="IPR011009">
    <property type="entry name" value="Kinase-like_dom_sf"/>
</dbReference>
<dbReference type="Gene3D" id="3.90.1200.10">
    <property type="match status" value="1"/>
</dbReference>
<evidence type="ECO:0000313" key="2">
    <source>
        <dbReference type="EMBL" id="KAK7720880.1"/>
    </source>
</evidence>
<keyword evidence="3" id="KW-1185">Reference proteome</keyword>
<sequence length="413" mass="44607">MAVNVNQASHISTLAYDEQYQYPFNNYLFKVELATPALASSFPGTQSGTCKAPSGGVSVLVVNLSNPAAHDVNNANRVANDVAGQHLLRQSMAKAGLAPLVPDVYAWAPGTTTDVVDEEGYGWIMSELRSGVDLDTEFSSLTPENKKHVLEQVAAIFGAIQAASLPQGVNKFGGGLKFDSDGHIVSGDSPSMQDVKPAGSYAEWRARKLRSQLERAAASPVIQGWRSNGVATRIEEFLASGGPEKVLDGVDVHRKCLIHGDRTTNNMLLDKETNRITAILDFDFASVSHLFDEFTSMSLSDIGGNVGDDDTGITRAILSGDFTTPPAGLHEESTKEWELSKTWNTVLKESTALAPSQIEGVDEICDLMRLQRLLCPYQLRGASALEGLDDEKIDELRSKAEANLLAWLGKHGF</sequence>
<gene>
    <name evidence="2" type="ORF">SLS63_009663</name>
</gene>
<name>A0ABR1NZ77_DIAER</name>
<dbReference type="EMBL" id="JAKNSF020000072">
    <property type="protein sequence ID" value="KAK7720880.1"/>
    <property type="molecule type" value="Genomic_DNA"/>
</dbReference>
<reference evidence="2 3" key="1">
    <citation type="submission" date="2024-02" db="EMBL/GenBank/DDBJ databases">
        <title>De novo assembly and annotation of 12 fungi associated with fruit tree decline syndrome in Ontario, Canada.</title>
        <authorList>
            <person name="Sulman M."/>
            <person name="Ellouze W."/>
            <person name="Ilyukhin E."/>
        </authorList>
    </citation>
    <scope>NUCLEOTIDE SEQUENCE [LARGE SCALE GENOMIC DNA]</scope>
    <source>
        <strain evidence="2 3">M169</strain>
    </source>
</reference>
<accession>A0ABR1NZ77</accession>
<proteinExistence type="predicted"/>
<dbReference type="InterPro" id="IPR051678">
    <property type="entry name" value="AGP_Transferase"/>
</dbReference>
<evidence type="ECO:0000313" key="3">
    <source>
        <dbReference type="Proteomes" id="UP001430848"/>
    </source>
</evidence>
<organism evidence="2 3">
    <name type="scientific">Diaporthe eres</name>
    <name type="common">Phomopsis oblonga</name>
    <dbReference type="NCBI Taxonomy" id="83184"/>
    <lineage>
        <taxon>Eukaryota</taxon>
        <taxon>Fungi</taxon>
        <taxon>Dikarya</taxon>
        <taxon>Ascomycota</taxon>
        <taxon>Pezizomycotina</taxon>
        <taxon>Sordariomycetes</taxon>
        <taxon>Sordariomycetidae</taxon>
        <taxon>Diaporthales</taxon>
        <taxon>Diaporthaceae</taxon>
        <taxon>Diaporthe</taxon>
        <taxon>Diaporthe eres species complex</taxon>
    </lineage>
</organism>
<dbReference type="PANTHER" id="PTHR21310:SF15">
    <property type="entry name" value="AMINOGLYCOSIDE PHOSPHOTRANSFERASE DOMAIN-CONTAINING PROTEIN"/>
    <property type="match status" value="1"/>
</dbReference>
<protein>
    <recommendedName>
        <fullName evidence="1">Aminoglycoside phosphotransferase domain-containing protein</fullName>
    </recommendedName>
</protein>
<dbReference type="InterPro" id="IPR002575">
    <property type="entry name" value="Aminoglycoside_PTrfase"/>
</dbReference>
<dbReference type="SUPFAM" id="SSF56112">
    <property type="entry name" value="Protein kinase-like (PK-like)"/>
    <property type="match status" value="1"/>
</dbReference>
<feature type="domain" description="Aminoglycoside phosphotransferase" evidence="1">
    <location>
        <begin position="77"/>
        <end position="298"/>
    </location>
</feature>
<dbReference type="PANTHER" id="PTHR21310">
    <property type="entry name" value="AMINOGLYCOSIDE PHOSPHOTRANSFERASE-RELATED-RELATED"/>
    <property type="match status" value="1"/>
</dbReference>
<evidence type="ECO:0000259" key="1">
    <source>
        <dbReference type="Pfam" id="PF01636"/>
    </source>
</evidence>